<keyword evidence="4 9" id="KW-0812">Transmembrane</keyword>
<dbReference type="GO" id="GO:0005886">
    <property type="term" value="C:plasma membrane"/>
    <property type="evidence" value="ECO:0007669"/>
    <property type="project" value="TreeGrafter"/>
</dbReference>
<keyword evidence="5" id="KW-0460">Magnesium</keyword>
<evidence type="ECO:0000256" key="1">
    <source>
        <dbReference type="ARBA" id="ARBA00004141"/>
    </source>
</evidence>
<keyword evidence="7" id="KW-0406">Ion transport</keyword>
<keyword evidence="3" id="KW-0813">Transport</keyword>
<comment type="similarity">
    <text evidence="2">Belongs to the SLC41A transporter family.</text>
</comment>
<dbReference type="HOGENOM" id="CLU_1102938_0_0_1"/>
<dbReference type="InterPro" id="IPR006667">
    <property type="entry name" value="SLC41_membr_dom"/>
</dbReference>
<evidence type="ECO:0000313" key="12">
    <source>
        <dbReference type="Proteomes" id="UP000054477"/>
    </source>
</evidence>
<dbReference type="PROSITE" id="PS51257">
    <property type="entry name" value="PROKAR_LIPOPROTEIN"/>
    <property type="match status" value="1"/>
</dbReference>
<comment type="subcellular location">
    <subcellularLocation>
        <location evidence="1">Membrane</location>
        <topology evidence="1">Multi-pass membrane protein</topology>
    </subcellularLocation>
</comment>
<evidence type="ECO:0000256" key="4">
    <source>
        <dbReference type="ARBA" id="ARBA00022692"/>
    </source>
</evidence>
<evidence type="ECO:0000256" key="5">
    <source>
        <dbReference type="ARBA" id="ARBA00022842"/>
    </source>
</evidence>
<evidence type="ECO:0000256" key="9">
    <source>
        <dbReference type="SAM" id="Phobius"/>
    </source>
</evidence>
<dbReference type="Pfam" id="PF01769">
    <property type="entry name" value="MgtE"/>
    <property type="match status" value="1"/>
</dbReference>
<evidence type="ECO:0000259" key="10">
    <source>
        <dbReference type="Pfam" id="PF01769"/>
    </source>
</evidence>
<evidence type="ECO:0000256" key="7">
    <source>
        <dbReference type="ARBA" id="ARBA00023065"/>
    </source>
</evidence>
<dbReference type="Gene3D" id="1.10.357.20">
    <property type="entry name" value="SLC41 divalent cation transporters, integral membrane domain"/>
    <property type="match status" value="1"/>
</dbReference>
<feature type="transmembrane region" description="Helical" evidence="9">
    <location>
        <begin position="75"/>
        <end position="96"/>
    </location>
</feature>
<dbReference type="EMBL" id="KN838766">
    <property type="protein sequence ID" value="KIJ95121.1"/>
    <property type="molecule type" value="Genomic_DNA"/>
</dbReference>
<dbReference type="PANTHER" id="PTHR16228">
    <property type="entry name" value="DIVALENT CATION TRANSPORTER SOLUTE CARRIER FAMILY 41"/>
    <property type="match status" value="1"/>
</dbReference>
<evidence type="ECO:0000256" key="2">
    <source>
        <dbReference type="ARBA" id="ARBA00009749"/>
    </source>
</evidence>
<proteinExistence type="inferred from homology"/>
<organism evidence="11 12">
    <name type="scientific">Laccaria amethystina LaAM-08-1</name>
    <dbReference type="NCBI Taxonomy" id="1095629"/>
    <lineage>
        <taxon>Eukaryota</taxon>
        <taxon>Fungi</taxon>
        <taxon>Dikarya</taxon>
        <taxon>Basidiomycota</taxon>
        <taxon>Agaricomycotina</taxon>
        <taxon>Agaricomycetes</taxon>
        <taxon>Agaricomycetidae</taxon>
        <taxon>Agaricales</taxon>
        <taxon>Agaricineae</taxon>
        <taxon>Hydnangiaceae</taxon>
        <taxon>Laccaria</taxon>
    </lineage>
</organism>
<keyword evidence="12" id="KW-1185">Reference proteome</keyword>
<dbReference type="SUPFAM" id="SSF161093">
    <property type="entry name" value="MgtE membrane domain-like"/>
    <property type="match status" value="1"/>
</dbReference>
<evidence type="ECO:0000256" key="3">
    <source>
        <dbReference type="ARBA" id="ARBA00022448"/>
    </source>
</evidence>
<feature type="transmembrane region" description="Helical" evidence="9">
    <location>
        <begin position="46"/>
        <end position="69"/>
    </location>
</feature>
<reference evidence="12" key="2">
    <citation type="submission" date="2015-01" db="EMBL/GenBank/DDBJ databases">
        <title>Evolutionary Origins and Diversification of the Mycorrhizal Mutualists.</title>
        <authorList>
            <consortium name="DOE Joint Genome Institute"/>
            <consortium name="Mycorrhizal Genomics Consortium"/>
            <person name="Kohler A."/>
            <person name="Kuo A."/>
            <person name="Nagy L.G."/>
            <person name="Floudas D."/>
            <person name="Copeland A."/>
            <person name="Barry K.W."/>
            <person name="Cichocki N."/>
            <person name="Veneault-Fourrey C."/>
            <person name="LaButti K."/>
            <person name="Lindquist E.A."/>
            <person name="Lipzen A."/>
            <person name="Lundell T."/>
            <person name="Morin E."/>
            <person name="Murat C."/>
            <person name="Riley R."/>
            <person name="Ohm R."/>
            <person name="Sun H."/>
            <person name="Tunlid A."/>
            <person name="Henrissat B."/>
            <person name="Grigoriev I.V."/>
            <person name="Hibbett D.S."/>
            <person name="Martin F."/>
        </authorList>
    </citation>
    <scope>NUCLEOTIDE SEQUENCE [LARGE SCALE GENOMIC DNA]</scope>
    <source>
        <strain evidence="12">LaAM-08-1</strain>
    </source>
</reference>
<protein>
    <recommendedName>
        <fullName evidence="10">SLC41A/MgtE integral membrane domain-containing protein</fullName>
    </recommendedName>
</protein>
<dbReference type="PANTHER" id="PTHR16228:SF7">
    <property type="entry name" value="SLC41A_MGTE INTEGRAL MEMBRANE DOMAIN-CONTAINING PROTEIN"/>
    <property type="match status" value="1"/>
</dbReference>
<dbReference type="AlphaFoldDB" id="A0A0C9XBJ9"/>
<evidence type="ECO:0000256" key="6">
    <source>
        <dbReference type="ARBA" id="ARBA00022989"/>
    </source>
</evidence>
<feature type="transmembrane region" description="Helical" evidence="9">
    <location>
        <begin position="108"/>
        <end position="130"/>
    </location>
</feature>
<dbReference type="GO" id="GO:0008324">
    <property type="term" value="F:monoatomic cation transmembrane transporter activity"/>
    <property type="evidence" value="ECO:0007669"/>
    <property type="project" value="InterPro"/>
</dbReference>
<keyword evidence="6 9" id="KW-1133">Transmembrane helix</keyword>
<dbReference type="OrthoDB" id="666972at2759"/>
<keyword evidence="8 9" id="KW-0472">Membrane</keyword>
<feature type="transmembrane region" description="Helical" evidence="9">
    <location>
        <begin position="215"/>
        <end position="233"/>
    </location>
</feature>
<feature type="transmembrane region" description="Helical" evidence="9">
    <location>
        <begin position="6"/>
        <end position="34"/>
    </location>
</feature>
<accession>A0A0C9XBJ9</accession>
<dbReference type="Proteomes" id="UP000054477">
    <property type="component" value="Unassembled WGS sequence"/>
</dbReference>
<evidence type="ECO:0000313" key="11">
    <source>
        <dbReference type="EMBL" id="KIJ95121.1"/>
    </source>
</evidence>
<gene>
    <name evidence="11" type="ORF">K443DRAFT_639567</name>
</gene>
<dbReference type="InterPro" id="IPR045349">
    <property type="entry name" value="SLC41A1-3"/>
</dbReference>
<sequence length="252" mass="26751">MPPRLIMVATTAISAACLSGLILGSFMCTLIVLYRKFNRDPDNIAPPVASCLGDLVTLILIGVLSNLLIPLLHTPIPFILGVLVVGIGVACFAFTLRSTYVRPLLTQGWTPLFGAMVISSGTGIILDIFVSRCEGFAVPAVVISRLQGAAGSISFVSRLSTSLHAAAVAPSHPSASATVRKDHEPSPGLVMLTLLLITLPVEIIFLGILDGLEWLNLPILSVAFGIVFFVVLWRKLLFIAPLLSTEIARGLT</sequence>
<feature type="domain" description="SLC41A/MgtE integral membrane" evidence="10">
    <location>
        <begin position="5"/>
        <end position="61"/>
    </location>
</feature>
<dbReference type="InterPro" id="IPR036739">
    <property type="entry name" value="SLC41_membr_dom_sf"/>
</dbReference>
<feature type="transmembrane region" description="Helical" evidence="9">
    <location>
        <begin position="189"/>
        <end position="209"/>
    </location>
</feature>
<reference evidence="11 12" key="1">
    <citation type="submission" date="2014-04" db="EMBL/GenBank/DDBJ databases">
        <authorList>
            <consortium name="DOE Joint Genome Institute"/>
            <person name="Kuo A."/>
            <person name="Kohler A."/>
            <person name="Nagy L.G."/>
            <person name="Floudas D."/>
            <person name="Copeland A."/>
            <person name="Barry K.W."/>
            <person name="Cichocki N."/>
            <person name="Veneault-Fourrey C."/>
            <person name="LaButti K."/>
            <person name="Lindquist E.A."/>
            <person name="Lipzen A."/>
            <person name="Lundell T."/>
            <person name="Morin E."/>
            <person name="Murat C."/>
            <person name="Sun H."/>
            <person name="Tunlid A."/>
            <person name="Henrissat B."/>
            <person name="Grigoriev I.V."/>
            <person name="Hibbett D.S."/>
            <person name="Martin F."/>
            <person name="Nordberg H.P."/>
            <person name="Cantor M.N."/>
            <person name="Hua S.X."/>
        </authorList>
    </citation>
    <scope>NUCLEOTIDE SEQUENCE [LARGE SCALE GENOMIC DNA]</scope>
    <source>
        <strain evidence="11 12">LaAM-08-1</strain>
    </source>
</reference>
<evidence type="ECO:0000256" key="8">
    <source>
        <dbReference type="ARBA" id="ARBA00023136"/>
    </source>
</evidence>
<name>A0A0C9XBJ9_9AGAR</name>